<accession>A0A8H3GK70</accession>
<dbReference type="AlphaFoldDB" id="A0A8H3GK70"/>
<comment type="caution">
    <text evidence="2">The sequence shown here is derived from an EMBL/GenBank/DDBJ whole genome shotgun (WGS) entry which is preliminary data.</text>
</comment>
<organism evidence="2 3">
    <name type="scientific">Rhizoctonia solani</name>
    <dbReference type="NCBI Taxonomy" id="456999"/>
    <lineage>
        <taxon>Eukaryota</taxon>
        <taxon>Fungi</taxon>
        <taxon>Dikarya</taxon>
        <taxon>Basidiomycota</taxon>
        <taxon>Agaricomycotina</taxon>
        <taxon>Agaricomycetes</taxon>
        <taxon>Cantharellales</taxon>
        <taxon>Ceratobasidiaceae</taxon>
        <taxon>Rhizoctonia</taxon>
    </lineage>
</organism>
<name>A0A8H3GK70_9AGAM</name>
<evidence type="ECO:0000256" key="1">
    <source>
        <dbReference type="SAM" id="MobiDB-lite"/>
    </source>
</evidence>
<dbReference type="InterPro" id="IPR041078">
    <property type="entry name" value="Plavaka"/>
</dbReference>
<feature type="compositionally biased region" description="Acidic residues" evidence="1">
    <location>
        <begin position="72"/>
        <end position="84"/>
    </location>
</feature>
<evidence type="ECO:0000313" key="2">
    <source>
        <dbReference type="EMBL" id="CAE6458271.1"/>
    </source>
</evidence>
<protein>
    <submittedName>
        <fullName evidence="2">Uncharacterized protein</fullName>
    </submittedName>
</protein>
<feature type="region of interest" description="Disordered" evidence="1">
    <location>
        <begin position="68"/>
        <end position="92"/>
    </location>
</feature>
<dbReference type="EMBL" id="CAJMXA010001333">
    <property type="protein sequence ID" value="CAE6458271.1"/>
    <property type="molecule type" value="Genomic_DNA"/>
</dbReference>
<gene>
    <name evidence="2" type="ORF">RDB_LOCUS58381</name>
</gene>
<dbReference type="Proteomes" id="UP000663853">
    <property type="component" value="Unassembled WGS sequence"/>
</dbReference>
<evidence type="ECO:0000313" key="3">
    <source>
        <dbReference type="Proteomes" id="UP000663853"/>
    </source>
</evidence>
<dbReference type="Pfam" id="PF18759">
    <property type="entry name" value="Plavaka"/>
    <property type="match status" value="1"/>
</dbReference>
<sequence>MSKKHPKRNRCAQRQEVDEATRRLRCCSYCPGLFSIYKNAWKIHEAKCKHRPGKTPGGIGVPTPMVHPAEVSESDSESNLDDLEAGPSLATSQPGGYWDRFVIHESQDEIIADFNLVEDNDDAPQYIEQDLDENGIPPLKEGQKWIKRHPASKQPSGFLISDIHGDQPTNWATHFDPLPPYFPFRSLDDFQQAEIFSDFGDTDKKINRQLGLASSNISLKNSKDYHETLAVAIQLWGGEFTTTRFTTEFEGQKFEHYIHYQPAFPALKRVVGDPDLAKYMVCYPEEQWVCRPNTNSGSMQVLEELWHAKLWWTLQNRICPNQCILYIIIYIDKTSVSTIDGVHVWPIYAWVGNLPASVCKQRTKKGGAILLGYLPKARKDSKVKDLAGF</sequence>
<reference evidence="2" key="1">
    <citation type="submission" date="2021-01" db="EMBL/GenBank/DDBJ databases">
        <authorList>
            <person name="Kaushik A."/>
        </authorList>
    </citation>
    <scope>NUCLEOTIDE SEQUENCE</scope>
    <source>
        <strain evidence="2">AG6-10EEA</strain>
    </source>
</reference>
<proteinExistence type="predicted"/>